<accession>A0ABX6C9C0</accession>
<evidence type="ECO:0000313" key="3">
    <source>
        <dbReference type="Proteomes" id="UP000326334"/>
    </source>
</evidence>
<dbReference type="EMBL" id="CP045007">
    <property type="protein sequence ID" value="QFP80210.1"/>
    <property type="molecule type" value="Genomic_DNA"/>
</dbReference>
<dbReference type="RefSeq" id="WP_057908891.1">
    <property type="nucleotide sequence ID" value="NZ_CP045007.1"/>
</dbReference>
<evidence type="ECO:0000256" key="1">
    <source>
        <dbReference type="SAM" id="Phobius"/>
    </source>
</evidence>
<dbReference type="Proteomes" id="UP000326334">
    <property type="component" value="Chromosome"/>
</dbReference>
<protein>
    <submittedName>
        <fullName evidence="2">Uncharacterized protein</fullName>
    </submittedName>
</protein>
<sequence>MKKKTWIAILTVSIVVLLGIGIGVKMKMDKKDSNLENQRTAAIGVKKIQPGVQKIHFTAEGGIDGGGDWSANAELVVNGKRYEEILTKDGLGVGDDLPEGNTGTTTPVKVVYSDKSEEVIK</sequence>
<name>A0ABX6C9C0_9LACO</name>
<proteinExistence type="predicted"/>
<keyword evidence="1" id="KW-1133">Transmembrane helix</keyword>
<gene>
    <name evidence="2" type="ORF">LG542_08285</name>
</gene>
<keyword evidence="1" id="KW-0812">Transmembrane</keyword>
<feature type="transmembrane region" description="Helical" evidence="1">
    <location>
        <begin position="6"/>
        <end position="24"/>
    </location>
</feature>
<keyword evidence="1" id="KW-0472">Membrane</keyword>
<reference evidence="2 3" key="1">
    <citation type="submission" date="2019-10" db="EMBL/GenBank/DDBJ databases">
        <title>Genome sequencing of Lactobacillus graminis.</title>
        <authorList>
            <person name="Kim K."/>
        </authorList>
    </citation>
    <scope>NUCLEOTIDE SEQUENCE [LARGE SCALE GENOMIC DNA]</scope>
    <source>
        <strain evidence="2 3">LG542</strain>
    </source>
</reference>
<evidence type="ECO:0000313" key="2">
    <source>
        <dbReference type="EMBL" id="QFP80210.1"/>
    </source>
</evidence>
<organism evidence="2 3">
    <name type="scientific">Latilactobacillus graminis</name>
    <dbReference type="NCBI Taxonomy" id="60519"/>
    <lineage>
        <taxon>Bacteria</taxon>
        <taxon>Bacillati</taxon>
        <taxon>Bacillota</taxon>
        <taxon>Bacilli</taxon>
        <taxon>Lactobacillales</taxon>
        <taxon>Lactobacillaceae</taxon>
        <taxon>Latilactobacillus</taxon>
    </lineage>
</organism>
<keyword evidence="3" id="KW-1185">Reference proteome</keyword>